<sequence>MSHFPCAIKSLRHRVVRAPERTRNAYDRKGADTTNQLVLIRNPNVDQSPQSTTTIPQSIGILRAQPLLTARSVPNGGFPTGRSQLPSPASSSLHCSTPIDSFLYNRKWAKFLSRAADKERAVLEGFAAKNGRKTGGQPSGESQLQLGGAFAPGYSSLLDSVIKADDASNRQPCKLSAGTYIKPTTDEIIKEMESIRAIGLINVVGMLVIAAVIVLSGFLKKEYPNLYCAVMANPHQGNDKSIDLLHNVAMVVTVAIAMKWTPKVSSVANASACLAPTQTTLPITHPLDPKTKIFVFVGANTYIGNAPNMLVRSIAVENGIDIHIYSFDSDGRYICPETVVVTSLVDVQETGEGDGTYSTHLNLISNPNQPIKEEVLYHVLHLVSQNNVKVNLDYCAVDMSKSLMQKDGRSEIRTPHGRKCARGRDGKSAPGLDKLGDNTAEEWLTPSEPETVSRTNLTLGRKHAWNADQKLSASKEDKEEVEGPAEQPDMEHESEDKSAVSVSSASASDEDDSTTPLHGKPMSDDVLFGQILVTMWGLGKKSPRFFAPTKQAGTNGWVIVKAGMVGPCPQLSKQPGAPQKKVDEGRKQKTYPRNASRI</sequence>
<feature type="region of interest" description="Disordered" evidence="1">
    <location>
        <begin position="405"/>
        <end position="523"/>
    </location>
</feature>
<dbReference type="EMBL" id="KQ965766">
    <property type="protein sequence ID" value="KXS14773.1"/>
    <property type="molecule type" value="Genomic_DNA"/>
</dbReference>
<accession>A0A139AEC4</accession>
<evidence type="ECO:0000256" key="1">
    <source>
        <dbReference type="SAM" id="MobiDB-lite"/>
    </source>
</evidence>
<feature type="region of interest" description="Disordered" evidence="1">
    <location>
        <begin position="569"/>
        <end position="598"/>
    </location>
</feature>
<name>A0A139AEC4_GONPJ</name>
<keyword evidence="4" id="KW-1185">Reference proteome</keyword>
<keyword evidence="2" id="KW-0812">Transmembrane</keyword>
<evidence type="ECO:0000313" key="4">
    <source>
        <dbReference type="Proteomes" id="UP000070544"/>
    </source>
</evidence>
<keyword evidence="2" id="KW-1133">Transmembrane helix</keyword>
<keyword evidence="2" id="KW-0472">Membrane</keyword>
<evidence type="ECO:0000256" key="2">
    <source>
        <dbReference type="SAM" id="Phobius"/>
    </source>
</evidence>
<feature type="compositionally biased region" description="Polar residues" evidence="1">
    <location>
        <begin position="448"/>
        <end position="458"/>
    </location>
</feature>
<dbReference type="Pfam" id="PF16980">
    <property type="entry name" value="CitMHS_2"/>
    <property type="match status" value="1"/>
</dbReference>
<feature type="compositionally biased region" description="Basic and acidic residues" evidence="1">
    <location>
        <begin position="489"/>
        <end position="498"/>
    </location>
</feature>
<protein>
    <submittedName>
        <fullName evidence="3">Uncharacterized protein</fullName>
    </submittedName>
</protein>
<dbReference type="AlphaFoldDB" id="A0A139AEC4"/>
<dbReference type="InterPro" id="IPR031566">
    <property type="entry name" value="CitMHS_2"/>
</dbReference>
<evidence type="ECO:0000313" key="3">
    <source>
        <dbReference type="EMBL" id="KXS14773.1"/>
    </source>
</evidence>
<dbReference type="Proteomes" id="UP000070544">
    <property type="component" value="Unassembled WGS sequence"/>
</dbReference>
<proteinExistence type="predicted"/>
<reference evidence="3 4" key="1">
    <citation type="journal article" date="2015" name="Genome Biol. Evol.">
        <title>Phylogenomic analyses indicate that early fungi evolved digesting cell walls of algal ancestors of land plants.</title>
        <authorList>
            <person name="Chang Y."/>
            <person name="Wang S."/>
            <person name="Sekimoto S."/>
            <person name="Aerts A.L."/>
            <person name="Choi C."/>
            <person name="Clum A."/>
            <person name="LaButti K.M."/>
            <person name="Lindquist E.A."/>
            <person name="Yee Ngan C."/>
            <person name="Ohm R.A."/>
            <person name="Salamov A.A."/>
            <person name="Grigoriev I.V."/>
            <person name="Spatafora J.W."/>
            <person name="Berbee M.L."/>
        </authorList>
    </citation>
    <scope>NUCLEOTIDE SEQUENCE [LARGE SCALE GENOMIC DNA]</scope>
    <source>
        <strain evidence="3 4">JEL478</strain>
    </source>
</reference>
<gene>
    <name evidence="3" type="ORF">M427DRAFT_44766</name>
</gene>
<feature type="compositionally biased region" description="Basic and acidic residues" evidence="1">
    <location>
        <begin position="405"/>
        <end position="414"/>
    </location>
</feature>
<feature type="transmembrane region" description="Helical" evidence="2">
    <location>
        <begin position="197"/>
        <end position="219"/>
    </location>
</feature>
<organism evidence="3 4">
    <name type="scientific">Gonapodya prolifera (strain JEL478)</name>
    <name type="common">Monoblepharis prolifera</name>
    <dbReference type="NCBI Taxonomy" id="1344416"/>
    <lineage>
        <taxon>Eukaryota</taxon>
        <taxon>Fungi</taxon>
        <taxon>Fungi incertae sedis</taxon>
        <taxon>Chytridiomycota</taxon>
        <taxon>Chytridiomycota incertae sedis</taxon>
        <taxon>Monoblepharidomycetes</taxon>
        <taxon>Monoblepharidales</taxon>
        <taxon>Gonapodyaceae</taxon>
        <taxon>Gonapodya</taxon>
    </lineage>
</organism>